<feature type="domain" description="Fumarylacetoacetase-like C-terminal" evidence="3">
    <location>
        <begin position="78"/>
        <end position="286"/>
    </location>
</feature>
<dbReference type="OrthoDB" id="411064at2759"/>
<dbReference type="GO" id="GO:0006107">
    <property type="term" value="P:oxaloacetate metabolic process"/>
    <property type="evidence" value="ECO:0007669"/>
    <property type="project" value="UniProtKB-ARBA"/>
</dbReference>
<organism evidence="4 5">
    <name type="scientific">Amphibalanus amphitrite</name>
    <name type="common">Striped barnacle</name>
    <name type="synonym">Balanus amphitrite</name>
    <dbReference type="NCBI Taxonomy" id="1232801"/>
    <lineage>
        <taxon>Eukaryota</taxon>
        <taxon>Metazoa</taxon>
        <taxon>Ecdysozoa</taxon>
        <taxon>Arthropoda</taxon>
        <taxon>Crustacea</taxon>
        <taxon>Multicrustacea</taxon>
        <taxon>Cirripedia</taxon>
        <taxon>Thoracica</taxon>
        <taxon>Thoracicalcarea</taxon>
        <taxon>Balanomorpha</taxon>
        <taxon>Balanoidea</taxon>
        <taxon>Balanidae</taxon>
        <taxon>Amphibalaninae</taxon>
        <taxon>Amphibalanus</taxon>
    </lineage>
</organism>
<dbReference type="InterPro" id="IPR011234">
    <property type="entry name" value="Fumarylacetoacetase-like_C"/>
</dbReference>
<dbReference type="GO" id="GO:0046872">
    <property type="term" value="F:metal ion binding"/>
    <property type="evidence" value="ECO:0007669"/>
    <property type="project" value="UniProtKB-KW"/>
</dbReference>
<dbReference type="InterPro" id="IPR051121">
    <property type="entry name" value="FAH"/>
</dbReference>
<dbReference type="Proteomes" id="UP000440578">
    <property type="component" value="Unassembled WGS sequence"/>
</dbReference>
<dbReference type="PANTHER" id="PTHR42796">
    <property type="entry name" value="FUMARYLACETOACETATE HYDROLASE DOMAIN-CONTAINING PROTEIN 2A-RELATED"/>
    <property type="match status" value="1"/>
</dbReference>
<keyword evidence="5" id="KW-1185">Reference proteome</keyword>
<evidence type="ECO:0000256" key="2">
    <source>
        <dbReference type="ARBA" id="ARBA00022723"/>
    </source>
</evidence>
<protein>
    <submittedName>
        <fullName evidence="4">Fumarylacetoacetate hydrolase domain-containing protein 2A</fullName>
    </submittedName>
</protein>
<dbReference type="SUPFAM" id="SSF56529">
    <property type="entry name" value="FAH"/>
    <property type="match status" value="1"/>
</dbReference>
<dbReference type="EMBL" id="VIIS01001514">
    <property type="protein sequence ID" value="KAF0297101.1"/>
    <property type="molecule type" value="Genomic_DNA"/>
</dbReference>
<dbReference type="PANTHER" id="PTHR42796:SF4">
    <property type="entry name" value="FUMARYLACETOACETATE HYDROLASE DOMAIN-CONTAINING PROTEIN 2A"/>
    <property type="match status" value="1"/>
</dbReference>
<dbReference type="Gene3D" id="3.90.850.10">
    <property type="entry name" value="Fumarylacetoacetase-like, C-terminal domain"/>
    <property type="match status" value="1"/>
</dbReference>
<reference evidence="4 5" key="1">
    <citation type="submission" date="2019-07" db="EMBL/GenBank/DDBJ databases">
        <title>Draft genome assembly of a fouling barnacle, Amphibalanus amphitrite (Darwin, 1854): The first reference genome for Thecostraca.</title>
        <authorList>
            <person name="Kim W."/>
        </authorList>
    </citation>
    <scope>NUCLEOTIDE SEQUENCE [LARGE SCALE GENOMIC DNA]</scope>
    <source>
        <strain evidence="4">SNU_AA5</strain>
        <tissue evidence="4">Soma without cirri and trophi</tissue>
    </source>
</reference>
<comment type="caution">
    <text evidence="4">The sequence shown here is derived from an EMBL/GenBank/DDBJ whole genome shotgun (WGS) entry which is preliminary data.</text>
</comment>
<name>A0A6A4W5E4_AMPAM</name>
<evidence type="ECO:0000259" key="3">
    <source>
        <dbReference type="Pfam" id="PF01557"/>
    </source>
</evidence>
<proteinExistence type="inferred from homology"/>
<dbReference type="Pfam" id="PF01557">
    <property type="entry name" value="FAA_hydrolase"/>
    <property type="match status" value="1"/>
</dbReference>
<evidence type="ECO:0000256" key="1">
    <source>
        <dbReference type="ARBA" id="ARBA00010211"/>
    </source>
</evidence>
<gene>
    <name evidence="4" type="primary">FAHD2A_1</name>
    <name evidence="4" type="ORF">FJT64_005483</name>
</gene>
<keyword evidence="4" id="KW-0378">Hydrolase</keyword>
<keyword evidence="2" id="KW-0479">Metal-binding</keyword>
<evidence type="ECO:0000313" key="4">
    <source>
        <dbReference type="EMBL" id="KAF0297101.1"/>
    </source>
</evidence>
<accession>A0A6A4W5E4</accession>
<dbReference type="GO" id="GO:0050163">
    <property type="term" value="F:oxaloacetate tautomerase activity"/>
    <property type="evidence" value="ECO:0007669"/>
    <property type="project" value="UniProtKB-ARBA"/>
</dbReference>
<sequence length="288" mass="30792">MKLVQCSHGGKDHLGLLSADESTVKLLNDPNLPNSAVKLLQLGSRQHVLELLKAAEATANAVPLSEVKLLAPITSPDKVLCIGMNYVDHCAEQNMPVPTEPVVFNKFPSCIVGPSDVIELPSAVTSQLDWEVELAVVIGQKCRDVSPEQAGDYIFGYTVAHDVSARDWQLRKNGGQWLVGKAMDTFCPLGPCITTADSLDPANLSLWCRVNGETQQQGGTAQLVFNCRQVISHLSRSGITLLPGDVILTGTPPGVGVFRKPPVFLKHGDVVECGVEGIGIITNKVVAV</sequence>
<dbReference type="InterPro" id="IPR036663">
    <property type="entry name" value="Fumarylacetoacetase_C_sf"/>
</dbReference>
<dbReference type="GO" id="GO:0016787">
    <property type="term" value="F:hydrolase activity"/>
    <property type="evidence" value="ECO:0007669"/>
    <property type="project" value="UniProtKB-KW"/>
</dbReference>
<dbReference type="FunFam" id="3.90.850.10:FF:000002">
    <property type="entry name" value="2-hydroxyhepta-2,4-diene-1,7-dioate isomerase"/>
    <property type="match status" value="1"/>
</dbReference>
<dbReference type="AlphaFoldDB" id="A0A6A4W5E4"/>
<comment type="similarity">
    <text evidence="1">Belongs to the FAH family.</text>
</comment>
<evidence type="ECO:0000313" key="5">
    <source>
        <dbReference type="Proteomes" id="UP000440578"/>
    </source>
</evidence>